<gene>
    <name evidence="1" type="ORF">BCS92_02435</name>
    <name evidence="2" type="ORF">FC057_12415</name>
</gene>
<reference evidence="1" key="3">
    <citation type="journal article" date="2018" name="Nature">
        <title>A major lineage of non-tailed dsDNA viruses as unrecognized killers of marine bacteria.</title>
        <authorList>
            <person name="Kauffman K.M."/>
            <person name="Hussain F.A."/>
            <person name="Yang J."/>
            <person name="Arevalo P."/>
            <person name="Brown J.M."/>
            <person name="Chang W.K."/>
            <person name="VanInsberghe D."/>
            <person name="Elsherbini J."/>
            <person name="Sharma R.S."/>
            <person name="Cutler M.B."/>
            <person name="Kelly L."/>
            <person name="Polz M.F."/>
        </authorList>
    </citation>
    <scope>NUCLEOTIDE SEQUENCE</scope>
    <source>
        <strain evidence="1">10N.222.48.A2</strain>
    </source>
</reference>
<dbReference type="Proteomes" id="UP000308018">
    <property type="component" value="Unassembled WGS sequence"/>
</dbReference>
<dbReference type="EMBL" id="MDBP01000080">
    <property type="protein sequence ID" value="PMP10002.1"/>
    <property type="molecule type" value="Genomic_DNA"/>
</dbReference>
<comment type="caution">
    <text evidence="1">The sequence shown here is derived from an EMBL/GenBank/DDBJ whole genome shotgun (WGS) entry which is preliminary data.</text>
</comment>
<protein>
    <submittedName>
        <fullName evidence="1">Uncharacterized protein</fullName>
    </submittedName>
</protein>
<evidence type="ECO:0000313" key="4">
    <source>
        <dbReference type="Proteomes" id="UP000308018"/>
    </source>
</evidence>
<proteinExistence type="predicted"/>
<organism evidence="1 3">
    <name type="scientific">Vibrio tasmaniensis</name>
    <dbReference type="NCBI Taxonomy" id="212663"/>
    <lineage>
        <taxon>Bacteria</taxon>
        <taxon>Pseudomonadati</taxon>
        <taxon>Pseudomonadota</taxon>
        <taxon>Gammaproteobacteria</taxon>
        <taxon>Vibrionales</taxon>
        <taxon>Vibrionaceae</taxon>
        <taxon>Vibrio</taxon>
    </lineage>
</organism>
<accession>A0A2N7NCS3</accession>
<reference evidence="1" key="2">
    <citation type="submission" date="2016-07" db="EMBL/GenBank/DDBJ databases">
        <authorList>
            <person name="Wan K."/>
            <person name="Booth B."/>
            <person name="Spirohn K."/>
            <person name="Hao T."/>
            <person name="Hu Y."/>
            <person name="Calderwood M."/>
            <person name="Hill D."/>
            <person name="Mohr S."/>
            <person name="Vidal M."/>
            <person name="Celniker S."/>
            <person name="Perrimon N."/>
        </authorList>
    </citation>
    <scope>NUCLEOTIDE SEQUENCE</scope>
    <source>
        <strain evidence="1">10N.222.48.A2</strain>
    </source>
</reference>
<dbReference type="Proteomes" id="UP000235579">
    <property type="component" value="Unassembled WGS sequence"/>
</dbReference>
<evidence type="ECO:0000313" key="1">
    <source>
        <dbReference type="EMBL" id="PMP10002.1"/>
    </source>
</evidence>
<dbReference type="EMBL" id="SYVV01000021">
    <property type="protein sequence ID" value="TKG32613.1"/>
    <property type="molecule type" value="Genomic_DNA"/>
</dbReference>
<dbReference type="RefSeq" id="WP_102258418.1">
    <property type="nucleotide sequence ID" value="NZ_MDBG01000002.1"/>
</dbReference>
<sequence>MRITQEDSINHYLKSKFDVVIVDRLDSGSFGTCFELSNGHALKVTTSLSEGVYAARCLNQKMDNVTDIHNVVCFQDSDFIKNPIFLIEQDLVDTNHDRCYVAGRALSLLDESLFSIYDFLDLDDMRDEIRYQFEAEPELMECIEELQNGIYQHQALGNMAADVKEDNFGVKYIAGQPVLCLFDQMNLGLERQLKFRFHLEEHLEPSQLDKVLKADFRVVRKELAELVSLQNVENVEDLTYSTDFNM</sequence>
<reference evidence="3" key="1">
    <citation type="submission" date="2016-07" db="EMBL/GenBank/DDBJ databases">
        <title>Nontailed viruses are major unrecognized killers of bacteria in the ocean.</title>
        <authorList>
            <person name="Kauffman K."/>
            <person name="Hussain F."/>
            <person name="Yang J."/>
            <person name="Arevalo P."/>
            <person name="Brown J."/>
            <person name="Cutler M."/>
            <person name="Kelly L."/>
            <person name="Polz M.F."/>
        </authorList>
    </citation>
    <scope>NUCLEOTIDE SEQUENCE [LARGE SCALE GENOMIC DNA]</scope>
    <source>
        <strain evidence="3">10N.222.48.A2</strain>
    </source>
</reference>
<dbReference type="AlphaFoldDB" id="A0A2N7NCS3"/>
<evidence type="ECO:0000313" key="2">
    <source>
        <dbReference type="EMBL" id="TKG32613.1"/>
    </source>
</evidence>
<name>A0A2N7NCS3_9VIBR</name>
<reference evidence="2 4" key="4">
    <citation type="submission" date="2019-04" db="EMBL/GenBank/DDBJ databases">
        <title>A reverse ecology approach based on a biological definition of microbial populations.</title>
        <authorList>
            <person name="Arevalo P."/>
            <person name="Vaninsberghe D."/>
            <person name="Elsherbini J."/>
            <person name="Gore J."/>
            <person name="Polz M."/>
        </authorList>
    </citation>
    <scope>NUCLEOTIDE SEQUENCE [LARGE SCALE GENOMIC DNA]</scope>
    <source>
        <strain evidence="2 4">10N.222.45.A8</strain>
    </source>
</reference>
<evidence type="ECO:0000313" key="3">
    <source>
        <dbReference type="Proteomes" id="UP000235579"/>
    </source>
</evidence>